<feature type="region of interest" description="Disordered" evidence="2">
    <location>
        <begin position="1"/>
        <end position="20"/>
    </location>
</feature>
<evidence type="ECO:0000313" key="6">
    <source>
        <dbReference type="RefSeq" id="XP_013385996.1"/>
    </source>
</evidence>
<evidence type="ECO:0000256" key="1">
    <source>
        <dbReference type="PROSITE-ProRule" id="PRU00176"/>
    </source>
</evidence>
<evidence type="ECO:0000259" key="3">
    <source>
        <dbReference type="PROSITE" id="PS50102"/>
    </source>
</evidence>
<dbReference type="SUPFAM" id="SSF68906">
    <property type="entry name" value="SAP domain"/>
    <property type="match status" value="1"/>
</dbReference>
<proteinExistence type="predicted"/>
<feature type="compositionally biased region" description="Polar residues" evidence="2">
    <location>
        <begin position="10"/>
        <end position="20"/>
    </location>
</feature>
<gene>
    <name evidence="6" type="primary">LOC106155631</name>
</gene>
<protein>
    <submittedName>
        <fullName evidence="6">Uncharacterized protein LOC106155631</fullName>
    </submittedName>
</protein>
<dbReference type="GO" id="GO:0003723">
    <property type="term" value="F:RNA binding"/>
    <property type="evidence" value="ECO:0007669"/>
    <property type="project" value="UniProtKB-UniRule"/>
</dbReference>
<dbReference type="InterPro" id="IPR035979">
    <property type="entry name" value="RBD_domain_sf"/>
</dbReference>
<dbReference type="KEGG" id="lak:106155631"/>
<dbReference type="AlphaFoldDB" id="A0A1S3HKK3"/>
<dbReference type="SUPFAM" id="SSF54928">
    <property type="entry name" value="RNA-binding domain, RBD"/>
    <property type="match status" value="1"/>
</dbReference>
<feature type="domain" description="SAP" evidence="4">
    <location>
        <begin position="16"/>
        <end position="50"/>
    </location>
</feature>
<feature type="region of interest" description="Disordered" evidence="2">
    <location>
        <begin position="52"/>
        <end position="172"/>
    </location>
</feature>
<dbReference type="Pfam" id="PF02037">
    <property type="entry name" value="SAP"/>
    <property type="match status" value="1"/>
</dbReference>
<dbReference type="STRING" id="7574.A0A1S3HKK3"/>
<dbReference type="Proteomes" id="UP000085678">
    <property type="component" value="Unplaced"/>
</dbReference>
<sequence>MADKGKHAVISSSTNLSELSVTELRKELEKRKLPKGGTKAKLIQRLSEVLKTEEENITEDASAAEEVSEEQLLGEDKAGGDMSPVTDDVLNESDHEGEKETEAKDSAKGEPAKEEDEKMDTTENGTKEAEDKGSDEVPTEQEKAEAEKANSAKKAADQKKEKDEEKSDIVTPTRRTMNLDLREHRRMCTVLVGPVLIEEMAKPEVLSLMKDAQLSVNRFYKIDGKDLGVIECIYKSFAEAAEYVEKFNELSWDEDNCEVQHAAEHTTGNPKDPFHDIPWPNAFVNKHLQPLTKLKANQMQLHDVSMKLTPQMIYVHDSPLDSTEEQVREAFSNVLQVIIPVDNKGTQKGYLYMAFDSEAEAQCVLEDEGMGKKYKINGKDVTVHGVEIDPKMKKPFNAKASKNRDPTTEKEKMAKQIQGQSKSIQKLKFELEQLKGTPRGKMMQRRQQLEQQFQSPRTQQQQRKGFQMQGRQNNWQEVKSPGTMGQRPMGQKPMGQRPMAQRPMAQRPMGQRPMGQRDEQRPNRFNPQRAPVQSLMHNMPPDTGPGPAGGESGNVAANILVGLSRMLNQQMQNQGRSGRNMGDGMGGGMGNEMEGRMNRSSGMGSGMGSGAGGRMGGRMDSGMGGRMDSGMGGRMDSGMGGGMGGGMREGMGNGVGSMGSGMGGRMGSGMGGRMGSGMGGGIGSGMGGGMGSGLGGGMGSGMGGGLGSGMRGGMGSSMGGGMGSGMGGGMGSGMGGGMGSGMGGRMGGGMGSGMGGEFGSGGRAGAGGGRDDYGVQSDYNKFDSYHGGYYDNSVDDPYMPGDNNWNRKRQGQGFMHGKNKRRR</sequence>
<feature type="domain" description="RRM" evidence="3">
    <location>
        <begin position="311"/>
        <end position="395"/>
    </location>
</feature>
<feature type="region of interest" description="Disordered" evidence="2">
    <location>
        <begin position="796"/>
        <end position="823"/>
    </location>
</feature>
<evidence type="ECO:0000259" key="4">
    <source>
        <dbReference type="PROSITE" id="PS50800"/>
    </source>
</evidence>
<feature type="compositionally biased region" description="Acidic residues" evidence="2">
    <location>
        <begin position="55"/>
        <end position="73"/>
    </location>
</feature>
<dbReference type="SMART" id="SM00513">
    <property type="entry name" value="SAP"/>
    <property type="match status" value="1"/>
</dbReference>
<dbReference type="InParanoid" id="A0A1S3HKK3"/>
<feature type="compositionally biased region" description="Basic and acidic residues" evidence="2">
    <location>
        <begin position="92"/>
        <end position="168"/>
    </location>
</feature>
<dbReference type="InterPro" id="IPR012677">
    <property type="entry name" value="Nucleotide-bd_a/b_plait_sf"/>
</dbReference>
<accession>A0A1S3HKK3</accession>
<feature type="compositionally biased region" description="Low complexity" evidence="2">
    <location>
        <begin position="415"/>
        <end position="426"/>
    </location>
</feature>
<dbReference type="InterPro" id="IPR000504">
    <property type="entry name" value="RRM_dom"/>
</dbReference>
<keyword evidence="1" id="KW-0694">RNA-binding</keyword>
<dbReference type="Gene3D" id="1.10.720.30">
    <property type="entry name" value="SAP domain"/>
    <property type="match status" value="1"/>
</dbReference>
<feature type="compositionally biased region" description="Basic and acidic residues" evidence="2">
    <location>
        <begin position="402"/>
        <end position="414"/>
    </location>
</feature>
<keyword evidence="5" id="KW-1185">Reference proteome</keyword>
<feature type="region of interest" description="Disordered" evidence="2">
    <location>
        <begin position="396"/>
        <end position="527"/>
    </location>
</feature>
<evidence type="ECO:0000313" key="5">
    <source>
        <dbReference type="Proteomes" id="UP000085678"/>
    </source>
</evidence>
<dbReference type="PANTHER" id="PTHR40903">
    <property type="entry name" value="GLYCINE-RICH CELL WALL STRUCTURAL PROTEIN 1-LIKE"/>
    <property type="match status" value="1"/>
</dbReference>
<dbReference type="Gene3D" id="3.30.70.330">
    <property type="match status" value="1"/>
</dbReference>
<dbReference type="GeneID" id="106155631"/>
<feature type="compositionally biased region" description="Low complexity" evidence="2">
    <location>
        <begin position="445"/>
        <end position="472"/>
    </location>
</feature>
<dbReference type="RefSeq" id="XP_013385996.1">
    <property type="nucleotide sequence ID" value="XM_013530542.1"/>
</dbReference>
<dbReference type="PANTHER" id="PTHR40903:SF1">
    <property type="entry name" value="HYPHALLY REGULATED CELL WALL PROTEIN 3"/>
    <property type="match status" value="1"/>
</dbReference>
<dbReference type="PROSITE" id="PS50102">
    <property type="entry name" value="RRM"/>
    <property type="match status" value="1"/>
</dbReference>
<reference evidence="6" key="1">
    <citation type="submission" date="2025-08" db="UniProtKB">
        <authorList>
            <consortium name="RefSeq"/>
        </authorList>
    </citation>
    <scope>IDENTIFICATION</scope>
    <source>
        <tissue evidence="6">Gonads</tissue>
    </source>
</reference>
<name>A0A1S3HKK3_LINAN</name>
<dbReference type="InterPro" id="IPR003034">
    <property type="entry name" value="SAP_dom"/>
</dbReference>
<dbReference type="InterPro" id="IPR036361">
    <property type="entry name" value="SAP_dom_sf"/>
</dbReference>
<dbReference type="PROSITE" id="PS50800">
    <property type="entry name" value="SAP"/>
    <property type="match status" value="1"/>
</dbReference>
<evidence type="ECO:0000256" key="2">
    <source>
        <dbReference type="SAM" id="MobiDB-lite"/>
    </source>
</evidence>
<organism evidence="5 6">
    <name type="scientific">Lingula anatina</name>
    <name type="common">Brachiopod</name>
    <name type="synonym">Lingula unguis</name>
    <dbReference type="NCBI Taxonomy" id="7574"/>
    <lineage>
        <taxon>Eukaryota</taxon>
        <taxon>Metazoa</taxon>
        <taxon>Spiralia</taxon>
        <taxon>Lophotrochozoa</taxon>
        <taxon>Brachiopoda</taxon>
        <taxon>Linguliformea</taxon>
        <taxon>Lingulata</taxon>
        <taxon>Lingulida</taxon>
        <taxon>Linguloidea</taxon>
        <taxon>Lingulidae</taxon>
        <taxon>Lingula</taxon>
    </lineage>
</organism>